<dbReference type="InterPro" id="IPR036859">
    <property type="entry name" value="CAP-Gly_dom_sf"/>
</dbReference>
<dbReference type="CDD" id="cd01789">
    <property type="entry name" value="Ubl_TBCB"/>
    <property type="match status" value="1"/>
</dbReference>
<organism evidence="6 7">
    <name type="scientific">Pseudolycoriella hygida</name>
    <dbReference type="NCBI Taxonomy" id="35572"/>
    <lineage>
        <taxon>Eukaryota</taxon>
        <taxon>Metazoa</taxon>
        <taxon>Ecdysozoa</taxon>
        <taxon>Arthropoda</taxon>
        <taxon>Hexapoda</taxon>
        <taxon>Insecta</taxon>
        <taxon>Pterygota</taxon>
        <taxon>Neoptera</taxon>
        <taxon>Endopterygota</taxon>
        <taxon>Diptera</taxon>
        <taxon>Nematocera</taxon>
        <taxon>Sciaroidea</taxon>
        <taxon>Sciaridae</taxon>
        <taxon>Pseudolycoriella</taxon>
    </lineage>
</organism>
<dbReference type="InterPro" id="IPR045172">
    <property type="entry name" value="TBCB_Ubl"/>
</dbReference>
<dbReference type="GO" id="GO:0043014">
    <property type="term" value="F:alpha-tubulin binding"/>
    <property type="evidence" value="ECO:0007669"/>
    <property type="project" value="InterPro"/>
</dbReference>
<dbReference type="GO" id="GO:0005938">
    <property type="term" value="C:cell cortex"/>
    <property type="evidence" value="ECO:0007669"/>
    <property type="project" value="TreeGrafter"/>
</dbReference>
<dbReference type="GO" id="GO:0007023">
    <property type="term" value="P:post-chaperonin tubulin folding pathway"/>
    <property type="evidence" value="ECO:0007669"/>
    <property type="project" value="InterPro"/>
</dbReference>
<comment type="similarity">
    <text evidence="4">Belongs to the TBCB family.</text>
</comment>
<sequence>MSDNFRVITSDFVKVNVTNSQNSAVSLEQKFAKSLTIEELKNKLEIITGGCASSMQLDLYNGDKFIAKLVDGTILGSYPIENDMRIHAIYSISYIAENVPKFEMSDEQYKQKQNTVRDFLKKNNLGKYNEEEQKKMAERKRIQADEEARLASLATIGSRCMVTAKGPHRIGTVMYNGPLEGKDGIFIGVKFDEPLGVNDGTVNGKRYFECQPKYGSMVPIANVTIGDYPPENYDDEL</sequence>
<evidence type="ECO:0000256" key="2">
    <source>
        <dbReference type="ARBA" id="ARBA00022490"/>
    </source>
</evidence>
<dbReference type="GO" id="GO:0051010">
    <property type="term" value="F:microtubule plus-end binding"/>
    <property type="evidence" value="ECO:0007669"/>
    <property type="project" value="TreeGrafter"/>
</dbReference>
<dbReference type="GO" id="GO:0007021">
    <property type="term" value="P:tubulin complex assembly"/>
    <property type="evidence" value="ECO:0007669"/>
    <property type="project" value="InterPro"/>
</dbReference>
<dbReference type="SUPFAM" id="SSF74924">
    <property type="entry name" value="Cap-Gly domain"/>
    <property type="match status" value="1"/>
</dbReference>
<dbReference type="SUPFAM" id="SSF54236">
    <property type="entry name" value="Ubiquitin-like"/>
    <property type="match status" value="1"/>
</dbReference>
<dbReference type="Proteomes" id="UP001151699">
    <property type="component" value="Chromosome X"/>
</dbReference>
<dbReference type="FunFam" id="2.30.30.190:FF:000013">
    <property type="entry name" value="Tubulin-folding cofactor B"/>
    <property type="match status" value="1"/>
</dbReference>
<comment type="subcellular location">
    <subcellularLocation>
        <location evidence="1">Cytoplasm</location>
    </subcellularLocation>
</comment>
<dbReference type="Pfam" id="PF14560">
    <property type="entry name" value="Ubiquitin_2"/>
    <property type="match status" value="1"/>
</dbReference>
<dbReference type="GO" id="GO:0035371">
    <property type="term" value="C:microtubule plus-end"/>
    <property type="evidence" value="ECO:0007669"/>
    <property type="project" value="TreeGrafter"/>
</dbReference>
<reference evidence="6" key="1">
    <citation type="submission" date="2022-07" db="EMBL/GenBank/DDBJ databases">
        <authorList>
            <person name="Trinca V."/>
            <person name="Uliana J.V.C."/>
            <person name="Torres T.T."/>
            <person name="Ward R.J."/>
            <person name="Monesi N."/>
        </authorList>
    </citation>
    <scope>NUCLEOTIDE SEQUENCE</scope>
    <source>
        <strain evidence="6">HSMRA1968</strain>
        <tissue evidence="6">Whole embryos</tissue>
    </source>
</reference>
<dbReference type="OrthoDB" id="5295208at2759"/>
<dbReference type="PANTHER" id="PTHR18916">
    <property type="entry name" value="DYNACTIN 1-RELATED MICROTUBULE-BINDING"/>
    <property type="match status" value="1"/>
</dbReference>
<accession>A0A9Q0RXC9</accession>
<keyword evidence="7" id="KW-1185">Reference proteome</keyword>
<dbReference type="InterPro" id="IPR000938">
    <property type="entry name" value="CAP-Gly_domain"/>
</dbReference>
<dbReference type="PROSITE" id="PS50245">
    <property type="entry name" value="CAP_GLY_2"/>
    <property type="match status" value="1"/>
</dbReference>
<name>A0A9Q0RXC9_9DIPT</name>
<keyword evidence="2" id="KW-0963">Cytoplasm</keyword>
<dbReference type="EMBL" id="WJQU01000003">
    <property type="protein sequence ID" value="KAJ6637695.1"/>
    <property type="molecule type" value="Genomic_DNA"/>
</dbReference>
<protein>
    <submittedName>
        <fullName evidence="6">Tubulin-folding cofactor B</fullName>
    </submittedName>
</protein>
<gene>
    <name evidence="6" type="primary">Tbcb</name>
    <name evidence="6" type="ORF">Bhyg_10426</name>
</gene>
<dbReference type="AlphaFoldDB" id="A0A9Q0RXC9"/>
<dbReference type="PANTHER" id="PTHR18916:SF85">
    <property type="entry name" value="TUBULIN-FOLDING COFACTOR B"/>
    <property type="match status" value="1"/>
</dbReference>
<evidence type="ECO:0000256" key="1">
    <source>
        <dbReference type="ARBA" id="ARBA00004496"/>
    </source>
</evidence>
<evidence type="ECO:0000256" key="3">
    <source>
        <dbReference type="ARBA" id="ARBA00023186"/>
    </source>
</evidence>
<evidence type="ECO:0000313" key="7">
    <source>
        <dbReference type="Proteomes" id="UP001151699"/>
    </source>
</evidence>
<dbReference type="InterPro" id="IPR029071">
    <property type="entry name" value="Ubiquitin-like_domsf"/>
</dbReference>
<dbReference type="Gene3D" id="2.30.30.190">
    <property type="entry name" value="CAP Gly-rich-like domain"/>
    <property type="match status" value="1"/>
</dbReference>
<dbReference type="Gene3D" id="3.10.20.90">
    <property type="entry name" value="Phosphatidylinositol 3-kinase Catalytic Subunit, Chain A, domain 1"/>
    <property type="match status" value="1"/>
</dbReference>
<dbReference type="SMART" id="SM01052">
    <property type="entry name" value="CAP_GLY"/>
    <property type="match status" value="1"/>
</dbReference>
<dbReference type="InterPro" id="IPR000626">
    <property type="entry name" value="Ubiquitin-like_dom"/>
</dbReference>
<dbReference type="GO" id="GO:0005829">
    <property type="term" value="C:cytosol"/>
    <property type="evidence" value="ECO:0007669"/>
    <property type="project" value="UniProtKB-ARBA"/>
</dbReference>
<feature type="domain" description="CAP-Gly" evidence="5">
    <location>
        <begin position="177"/>
        <end position="219"/>
    </location>
</feature>
<evidence type="ECO:0000259" key="5">
    <source>
        <dbReference type="PROSITE" id="PS50245"/>
    </source>
</evidence>
<proteinExistence type="inferred from homology"/>
<evidence type="ECO:0000313" key="6">
    <source>
        <dbReference type="EMBL" id="KAJ6637695.1"/>
    </source>
</evidence>
<comment type="caution">
    <text evidence="6">The sequence shown here is derived from an EMBL/GenBank/DDBJ whole genome shotgun (WGS) entry which is preliminary data.</text>
</comment>
<dbReference type="Pfam" id="PF01302">
    <property type="entry name" value="CAP_GLY"/>
    <property type="match status" value="1"/>
</dbReference>
<evidence type="ECO:0000256" key="4">
    <source>
        <dbReference type="ARBA" id="ARBA00025779"/>
    </source>
</evidence>
<dbReference type="GO" id="GO:0005634">
    <property type="term" value="C:nucleus"/>
    <property type="evidence" value="ECO:0007669"/>
    <property type="project" value="TreeGrafter"/>
</dbReference>
<keyword evidence="3" id="KW-0143">Chaperone</keyword>
<dbReference type="GO" id="GO:0031122">
    <property type="term" value="P:cytoplasmic microtubule organization"/>
    <property type="evidence" value="ECO:0007669"/>
    <property type="project" value="TreeGrafter"/>
</dbReference>